<dbReference type="Proteomes" id="UP000515847">
    <property type="component" value="Chromosome"/>
</dbReference>
<dbReference type="OrthoDB" id="529831at2"/>
<dbReference type="RefSeq" id="WP_153802166.1">
    <property type="nucleotide sequence ID" value="NZ_CP045798.1"/>
</dbReference>
<evidence type="ECO:0000313" key="1">
    <source>
        <dbReference type="EMBL" id="QNB46248.1"/>
    </source>
</evidence>
<protein>
    <submittedName>
        <fullName evidence="1">Uncharacterized protein</fullName>
    </submittedName>
</protein>
<evidence type="ECO:0000313" key="2">
    <source>
        <dbReference type="Proteomes" id="UP000515847"/>
    </source>
</evidence>
<reference evidence="1 2" key="1">
    <citation type="journal article" date="2019" name="Front. Microbiol.">
        <title>Thermoanaerosceptrum fracticalcis gen. nov. sp. nov., a Novel Fumarate-Fermenting Microorganism From a Deep Fractured Carbonate Aquifer of the US Great Basin.</title>
        <authorList>
            <person name="Hamilton-Brehm S.D."/>
            <person name="Stewart L.E."/>
            <person name="Zavarin M."/>
            <person name="Caldwell M."/>
            <person name="Lawson P.A."/>
            <person name="Onstott T.C."/>
            <person name="Grzymski J."/>
            <person name="Neveux I."/>
            <person name="Lollar B.S."/>
            <person name="Russell C.E."/>
            <person name="Moser D.P."/>
        </authorList>
    </citation>
    <scope>NUCLEOTIDE SEQUENCE [LARGE SCALE GENOMIC DNA]</scope>
    <source>
        <strain evidence="1 2">DRI-13</strain>
    </source>
</reference>
<name>A0A7G6E2E4_THEFR</name>
<keyword evidence="2" id="KW-1185">Reference proteome</keyword>
<proteinExistence type="predicted"/>
<gene>
    <name evidence="1" type="ORF">BR63_07935</name>
</gene>
<accession>A0A7G6E2E4</accession>
<dbReference type="EMBL" id="CP045798">
    <property type="protein sequence ID" value="QNB46248.1"/>
    <property type="molecule type" value="Genomic_DNA"/>
</dbReference>
<organism evidence="1 2">
    <name type="scientific">Thermanaerosceptrum fracticalcis</name>
    <dbReference type="NCBI Taxonomy" id="1712410"/>
    <lineage>
        <taxon>Bacteria</taxon>
        <taxon>Bacillati</taxon>
        <taxon>Bacillota</taxon>
        <taxon>Clostridia</taxon>
        <taxon>Eubacteriales</taxon>
        <taxon>Peptococcaceae</taxon>
        <taxon>Thermanaerosceptrum</taxon>
    </lineage>
</organism>
<dbReference type="AlphaFoldDB" id="A0A7G6E2E4"/>
<dbReference type="KEGG" id="tfr:BR63_07935"/>
<sequence>MGGKEEINFFLKEVEKSIPQKELALKPYRYKLTLTKNKKINNYYLDDPSALFREETGEGLTSTPELQEYLHAKIKELHKSTPFGAPLEWDEVKEIFPRYTLAVITDVETDKSFQGERRGGTFHADVQPLTARDTQVLKEVYKGRWSWQRRAVVVEIGGRKIAASMNGMPHGSGKIQGNDFRGHFCIHFLQSRVHKSGKVDLAHQMMVWKAAGRPEYLFNKASPEQIINLVLTALDQGDERLLALGLLSAKGNDINSASRKLVQEIASIALEKMEPVEIGENPDCKEYNVKVEFYYRNEQAKREKQGPLNVLTDPATERHFLELESLVDLLAK</sequence>